<gene>
    <name evidence="4" type="ORF">C2G38_2110371</name>
</gene>
<evidence type="ECO:0000259" key="3">
    <source>
        <dbReference type="PROSITE" id="PS50190"/>
    </source>
</evidence>
<organism evidence="4 5">
    <name type="scientific">Gigaspora rosea</name>
    <dbReference type="NCBI Taxonomy" id="44941"/>
    <lineage>
        <taxon>Eukaryota</taxon>
        <taxon>Fungi</taxon>
        <taxon>Fungi incertae sedis</taxon>
        <taxon>Mucoromycota</taxon>
        <taxon>Glomeromycotina</taxon>
        <taxon>Glomeromycetes</taxon>
        <taxon>Diversisporales</taxon>
        <taxon>Gigasporaceae</taxon>
        <taxon>Gigaspora</taxon>
    </lineage>
</organism>
<feature type="domain" description="PH" evidence="2">
    <location>
        <begin position="687"/>
        <end position="724"/>
    </location>
</feature>
<accession>A0A397UIZ5</accession>
<dbReference type="Gene3D" id="1.10.220.20">
    <property type="match status" value="1"/>
</dbReference>
<dbReference type="GO" id="GO:0032012">
    <property type="term" value="P:regulation of ARF protein signal transduction"/>
    <property type="evidence" value="ECO:0007669"/>
    <property type="project" value="InterPro"/>
</dbReference>
<comment type="caution">
    <text evidence="4">The sequence shown here is derived from an EMBL/GenBank/DDBJ whole genome shotgun (WGS) entry which is preliminary data.</text>
</comment>
<dbReference type="InterPro" id="IPR011993">
    <property type="entry name" value="PH-like_dom_sf"/>
</dbReference>
<dbReference type="PROSITE" id="PS50190">
    <property type="entry name" value="SEC7"/>
    <property type="match status" value="1"/>
</dbReference>
<feature type="compositionally biased region" description="Polar residues" evidence="1">
    <location>
        <begin position="166"/>
        <end position="186"/>
    </location>
</feature>
<dbReference type="GO" id="GO:0005085">
    <property type="term" value="F:guanyl-nucleotide exchange factor activity"/>
    <property type="evidence" value="ECO:0007669"/>
    <property type="project" value="InterPro"/>
</dbReference>
<dbReference type="InterPro" id="IPR035999">
    <property type="entry name" value="Sec7_dom_sf"/>
</dbReference>
<protein>
    <recommendedName>
        <fullName evidence="6">SEC7 domain-containing protein</fullName>
    </recommendedName>
</protein>
<feature type="region of interest" description="Disordered" evidence="1">
    <location>
        <begin position="900"/>
        <end position="919"/>
    </location>
</feature>
<keyword evidence="5" id="KW-1185">Reference proteome</keyword>
<evidence type="ECO:0008006" key="6">
    <source>
        <dbReference type="Google" id="ProtNLM"/>
    </source>
</evidence>
<dbReference type="InterPro" id="IPR000904">
    <property type="entry name" value="Sec7_dom"/>
</dbReference>
<feature type="compositionally biased region" description="Acidic residues" evidence="1">
    <location>
        <begin position="740"/>
        <end position="752"/>
    </location>
</feature>
<feature type="region of interest" description="Disordered" evidence="1">
    <location>
        <begin position="95"/>
        <end position="144"/>
    </location>
</feature>
<feature type="compositionally biased region" description="Basic and acidic residues" evidence="1">
    <location>
        <begin position="28"/>
        <end position="41"/>
    </location>
</feature>
<proteinExistence type="predicted"/>
<dbReference type="EMBL" id="QKWP01001467">
    <property type="protein sequence ID" value="RIB08749.1"/>
    <property type="molecule type" value="Genomic_DNA"/>
</dbReference>
<dbReference type="InterPro" id="IPR001849">
    <property type="entry name" value="PH_domain"/>
</dbReference>
<dbReference type="SMART" id="SM00222">
    <property type="entry name" value="Sec7"/>
    <property type="match status" value="1"/>
</dbReference>
<dbReference type="PROSITE" id="PS50003">
    <property type="entry name" value="PH_DOMAIN"/>
    <property type="match status" value="1"/>
</dbReference>
<dbReference type="Proteomes" id="UP000266673">
    <property type="component" value="Unassembled WGS sequence"/>
</dbReference>
<dbReference type="Gene3D" id="2.30.29.30">
    <property type="entry name" value="Pleckstrin-homology domain (PH domain)/Phosphotyrosine-binding domain (PTB)"/>
    <property type="match status" value="1"/>
</dbReference>
<feature type="compositionally biased region" description="Polar residues" evidence="1">
    <location>
        <begin position="238"/>
        <end position="261"/>
    </location>
</feature>
<dbReference type="SUPFAM" id="SSF48425">
    <property type="entry name" value="Sec7 domain"/>
    <property type="match status" value="1"/>
</dbReference>
<feature type="compositionally biased region" description="Low complexity" evidence="1">
    <location>
        <begin position="125"/>
        <end position="143"/>
    </location>
</feature>
<dbReference type="STRING" id="44941.A0A397UIZ5"/>
<feature type="domain" description="SEC7" evidence="3">
    <location>
        <begin position="370"/>
        <end position="568"/>
    </location>
</feature>
<evidence type="ECO:0000313" key="4">
    <source>
        <dbReference type="EMBL" id="RIB08749.1"/>
    </source>
</evidence>
<feature type="region of interest" description="Disordered" evidence="1">
    <location>
        <begin position="1"/>
        <end position="62"/>
    </location>
</feature>
<evidence type="ECO:0000313" key="5">
    <source>
        <dbReference type="Proteomes" id="UP000266673"/>
    </source>
</evidence>
<evidence type="ECO:0000256" key="1">
    <source>
        <dbReference type="SAM" id="MobiDB-lite"/>
    </source>
</evidence>
<feature type="region of interest" description="Disordered" evidence="1">
    <location>
        <begin position="165"/>
        <end position="186"/>
    </location>
</feature>
<sequence>MNKFKTSRQRDKKSENDGAVTTGSQEGSDQKERPTIPRRETSLLWGPSNSNSDKVDSGHSISSRFQQNSTLYINSEGYSNRDGFVGGPDFFIGNFESSPRNSPPKYNNEFPAEDTERLTSSTPEPTSIPQNSSSSSPNESFGNIQSSRQKLGLITDVYTMDRNNYILPSSPDTPSQENDTFPSESTFSFYDSRRRYGRGHSHSLSIDSTMSIDHHPVVYSFSRVPLATTHETNEDSTPELTPNLVTPIDTSTQRSPSSKTPFFTDYSLSPTFDNISPVSSSGKSSTLIESPPRKLLLQSSMLQIIGISSLKERYLFLFNDLLIIAKLVNANPQKSNIPPTEKLYQVKDIIEMHQITHITLPPLEDRDASLINKAPKREPSVMATFSRKFSTDPHGAITDLIERRHIKNDSNHIAALLFKRSELSKRQLGLYLSDRKKKEVMIAFLDKFRFEGLYIDEALRVFLMSVCLPPEQEAFDYLIKSFANRWYNANANVVKFNENMSMKLTFAMLDLNRRLHEQHHVTDNQNVKKISRNDTFTLQDFLNQFRRESYQLVSDELLEKLYSSIHKEKLEFACDDTLEDISLQIPIKVHPARWPTRLTLLTPSDPITITIPHPDPHFAIKLHGQDLTFNPPFLDFTHTNSCTFTIKGETLGLHSMVLIKSGTRCRNYINLPSTKTMMVERAFMKWTFQITFAADNGIIRNYRFSADSQEHRRVWVETIKALVEKLLSNSLSSPKFLVIDDDDKEKEEEEEDTTRFTRSPASQVDSTKAAEAVALRILKDALIPSENAIREFTNTVKDRSSPVTNALENISNGNPTVRNSIRNSGVRNSGIRNSVVRNSVVRNSVRNSMWNNLNLVNTSPPVNPFASYAKTGDEIINMAVQNSLLPFLVGFFTKHLETDTKNSNISNTNNTNNDREDFS</sequence>
<feature type="region of interest" description="Disordered" evidence="1">
    <location>
        <begin position="229"/>
        <end position="261"/>
    </location>
</feature>
<name>A0A397UIZ5_9GLOM</name>
<feature type="region of interest" description="Disordered" evidence="1">
    <location>
        <begin position="740"/>
        <end position="763"/>
    </location>
</feature>
<dbReference type="InterPro" id="IPR023394">
    <property type="entry name" value="Sec7_C_sf"/>
</dbReference>
<reference evidence="4 5" key="1">
    <citation type="submission" date="2018-06" db="EMBL/GenBank/DDBJ databases">
        <title>Comparative genomics reveals the genomic features of Rhizophagus irregularis, R. cerebriforme, R. diaphanum and Gigaspora rosea, and their symbiotic lifestyle signature.</title>
        <authorList>
            <person name="Morin E."/>
            <person name="San Clemente H."/>
            <person name="Chen E.C.H."/>
            <person name="De La Providencia I."/>
            <person name="Hainaut M."/>
            <person name="Kuo A."/>
            <person name="Kohler A."/>
            <person name="Murat C."/>
            <person name="Tang N."/>
            <person name="Roy S."/>
            <person name="Loubradou J."/>
            <person name="Henrissat B."/>
            <person name="Grigoriev I.V."/>
            <person name="Corradi N."/>
            <person name="Roux C."/>
            <person name="Martin F.M."/>
        </authorList>
    </citation>
    <scope>NUCLEOTIDE SEQUENCE [LARGE SCALE GENOMIC DNA]</scope>
    <source>
        <strain evidence="4 5">DAOM 194757</strain>
    </source>
</reference>
<dbReference type="AlphaFoldDB" id="A0A397UIZ5"/>
<dbReference type="Pfam" id="PF01369">
    <property type="entry name" value="Sec7"/>
    <property type="match status" value="1"/>
</dbReference>
<dbReference type="SUPFAM" id="SSF50729">
    <property type="entry name" value="PH domain-like"/>
    <property type="match status" value="1"/>
</dbReference>
<evidence type="ECO:0000259" key="2">
    <source>
        <dbReference type="PROSITE" id="PS50003"/>
    </source>
</evidence>
<dbReference type="Gene3D" id="1.10.1000.11">
    <property type="entry name" value="Arf Nucleotide-binding Site Opener,domain 2"/>
    <property type="match status" value="1"/>
</dbReference>
<feature type="compositionally biased region" description="Low complexity" evidence="1">
    <location>
        <begin position="902"/>
        <end position="912"/>
    </location>
</feature>
<dbReference type="OrthoDB" id="430364at2759"/>
<dbReference type="PANTHER" id="PTHR10663">
    <property type="entry name" value="GUANYL-NUCLEOTIDE EXCHANGE FACTOR"/>
    <property type="match status" value="1"/>
</dbReference>